<reference evidence="5 6" key="1">
    <citation type="submission" date="2025-04" db="UniProtKB">
        <authorList>
            <consortium name="RefSeq"/>
        </authorList>
    </citation>
    <scope>IDENTIFICATION</scope>
    <source>
        <tissue evidence="5 6">Gonads</tissue>
    </source>
</reference>
<feature type="region of interest" description="Disordered" evidence="2">
    <location>
        <begin position="158"/>
        <end position="180"/>
    </location>
</feature>
<name>A0A1S3HWB5_LINAN</name>
<feature type="compositionally biased region" description="Polar residues" evidence="2">
    <location>
        <begin position="1569"/>
        <end position="1605"/>
    </location>
</feature>
<dbReference type="GeneID" id="106158433"/>
<evidence type="ECO:0000313" key="4">
    <source>
        <dbReference type="Proteomes" id="UP000085678"/>
    </source>
</evidence>
<evidence type="ECO:0000256" key="1">
    <source>
        <dbReference type="ARBA" id="ARBA00022483"/>
    </source>
</evidence>
<keyword evidence="4" id="KW-1185">Reference proteome</keyword>
<protein>
    <submittedName>
        <fullName evidence="5">Uncharacterized protein LOC106158433 isoform X1</fullName>
    </submittedName>
    <submittedName>
        <fullName evidence="6">Uncharacterized protein LOC106158433 isoform X2</fullName>
    </submittedName>
    <submittedName>
        <fullName evidence="7">Uncharacterized protein LOC106158433 isoform X3</fullName>
    </submittedName>
</protein>
<dbReference type="GO" id="GO:0099503">
    <property type="term" value="C:secretory vesicle"/>
    <property type="evidence" value="ECO:0007669"/>
    <property type="project" value="TreeGrafter"/>
</dbReference>
<dbReference type="InterPro" id="IPR052095">
    <property type="entry name" value="UNC-13_domain"/>
</dbReference>
<sequence length="1870" mass="210438">MSSRRKKVVSISESANLIPITEVLGKFYEAEEHKWRSLDIANAENGQDSKENNPNIEVGNVLLRHCRALKNIQRYFINLEARKCCLHLTPAQPTTFSNIRLVRSDTADVSVSESPPPVESIAGRVKIITSNSKLNEKDFTVYKHAILCAHFPQLCAPDPPSSPTPTPNPSTSSDTTPAKLYSYENSTEGSIHYRSLRAISPTGFSFEQQDEAASLVQPDGMCELLRQAFGLAKDRAMQYNKKVYDSYGRKPPAKILVEELVGQLSVLENNKHPFYNPHNFLTRNAYDKWQQQQRLVITELINKFWHFSLPPLSSGQTVDLSRVHEEYEYLMRRLISFETCMKQQNAGTPQYARCVPYSATSARILTEFGLRYGVGELYRRIVYLQYLAENLESEPWFVEHTTCVLCNIRDMLPQNRGRVIMVKQEFEKLQTAIIQLHGQCGNFLTKMKRLFPENKPQSGVGTIIELLDNILKMKVYLSGKKQSSVGDWLQQYAEESFLVAYERHKTIASTDLKMNTVLEPLSAKLLNVIMLNIRDELIDYRTNYQATFEDYFNISQIAAVSFYEKLMEDVEDLCDTTLQQTAGDEVDLLMVSLAYRLSQLDQDWACFIRPKFQRWRHPFLLQVLHWLYVLKEHMQTLVLESVATEQFRMLKLTSELYQAASLAPLGSDNSRVHSPSMFSLTPSVHSAFSTPHHLSGSSSAHSTPGIEEDAQLNGQASRITVEALVHGDRKGSSLQQPQTHYEIYQSKVRQQNDLDTRSVDVWQTDAFLQGQGGFVTPPAMQGVLTFQKTIHHSKSLPTLFTSSDYGSDTSDYSPPFGMKDDSNWRWFGSPELETPKANKSKNGVTFEKDPHSSERTPVNAADTEGIKRSKDSNRNLTGKTDDSEQEKEFGFPPLTHIAHLKPIDNQTQMTAHEDVLSSESFEQRELADARPEMMPYFDPYTGSYVSRSSFTAKPLGEGLQFISLRGKSQSQKPRILASKVNSASTAQRPTSSRKSSRSHIKSPTTQKTQHGLSEITLADPAYHLPISGSVFDVVTMSQRYVTFAKTMCDTICPLPVFEEHTPPPTPLEESMGSSTASSNPLDPEFSLRAAAKEAMLGRKQVYNKLLQCVSNTVCLYADNMMSMDLCAVFEKEGIDLVGVELIKHLKKQRKQGLIWGCRHQLEGIKDCFFYMRKNPNILSGSHEPITESMCVRINNVTALLDLLPDLWARMSRAVEAERLFEERSRSGTGESSAHQSSFGDSEDRYFSFTRQLSSDSVLSHGSEVTDEFIPKIGLKVKEKTKHHLQIIWKGLVNILAYRMNLFFKDALTLLLSIQRPTLSIEKQLKPLIDFFTDHLTSLAQWLYRDSFRKFLEVLWLFLAKDFNAEVESLKYTSMNSEAIAEVMLQTIAFFIKYLNEDDRGLDLDFLTTEVENVIFKLQLYTTPTVRLMRLYLQLQAERMQDTYSQTPGSEVPNKLFIAHMQHDLHAIRKCFSGQELVDWIVTHPQALHPKKKQSQDSSDSNYSVSSSTEESESEDMVAKAGHLGQKMLEKGVICSVEEDMYKAAARGRTYSDFSNIHNPFGQVTLDSRPASTFNKRASDNSSRTNKPSTSMGANSQGKSTRNLDNGTGIAGSDDSDSDETVKDSSSSEDEGAEFPPSSQVPKETLVGVEVHHGARGGHTSDSGIQSEGDCSRPTSGVGAAKLHHLVLQDQIPEYLNSGDHADTRGASPALSQRDKLVENMGPQGSALGRHSAESFKSSLSSRPGSSSTSDLQIFHASKNHFYCFSNIFDSITMDDFCGSSEMAEEILLSLSEDYVVVSGAKDNKHKHIPNLLQKCKDKNVTLEFIVAVLYSRRKRDVFARDFLKLHVPVELVEGMDKPLVKPFFGCFVPG</sequence>
<dbReference type="RefSeq" id="XP_013389841.1">
    <property type="nucleotide sequence ID" value="XM_013534387.1"/>
</dbReference>
<dbReference type="GO" id="GO:0006887">
    <property type="term" value="P:exocytosis"/>
    <property type="evidence" value="ECO:0007669"/>
    <property type="project" value="UniProtKB-KW"/>
</dbReference>
<feature type="domain" description="MHD2" evidence="3">
    <location>
        <begin position="1321"/>
        <end position="1431"/>
    </location>
</feature>
<organism evidence="4 6">
    <name type="scientific">Lingula anatina</name>
    <name type="common">Brachiopod</name>
    <name type="synonym">Lingula unguis</name>
    <dbReference type="NCBI Taxonomy" id="7574"/>
    <lineage>
        <taxon>Eukaryota</taxon>
        <taxon>Metazoa</taxon>
        <taxon>Spiralia</taxon>
        <taxon>Lophotrochozoa</taxon>
        <taxon>Brachiopoda</taxon>
        <taxon>Linguliformea</taxon>
        <taxon>Lingulata</taxon>
        <taxon>Lingulida</taxon>
        <taxon>Linguloidea</taxon>
        <taxon>Lingulidae</taxon>
        <taxon>Lingula</taxon>
    </lineage>
</organism>
<dbReference type="PANTHER" id="PTHR45999">
    <property type="entry name" value="UNC-13-4A, ISOFORM B"/>
    <property type="match status" value="1"/>
</dbReference>
<evidence type="ECO:0000313" key="7">
    <source>
        <dbReference type="RefSeq" id="XP_013389842.1"/>
    </source>
</evidence>
<dbReference type="Proteomes" id="UP000085678">
    <property type="component" value="Unplaced"/>
</dbReference>
<dbReference type="InterPro" id="IPR036390">
    <property type="entry name" value="WH_DNA-bd_sf"/>
</dbReference>
<feature type="region of interest" description="Disordered" evidence="2">
    <location>
        <begin position="827"/>
        <end position="893"/>
    </location>
</feature>
<evidence type="ECO:0000256" key="2">
    <source>
        <dbReference type="SAM" id="MobiDB-lite"/>
    </source>
</evidence>
<dbReference type="RefSeq" id="XP_013389842.1">
    <property type="nucleotide sequence ID" value="XM_013534388.1"/>
</dbReference>
<feature type="compositionally biased region" description="Low complexity" evidence="2">
    <location>
        <begin position="1495"/>
        <end position="1508"/>
    </location>
</feature>
<dbReference type="SUPFAM" id="SSF46785">
    <property type="entry name" value="Winged helix' DNA-binding domain"/>
    <property type="match status" value="1"/>
</dbReference>
<proteinExistence type="predicted"/>
<dbReference type="KEGG" id="lak:106158433"/>
<feature type="compositionally biased region" description="Polar residues" evidence="2">
    <location>
        <begin position="979"/>
        <end position="990"/>
    </location>
</feature>
<evidence type="ECO:0000313" key="6">
    <source>
        <dbReference type="RefSeq" id="XP_013389841.1"/>
    </source>
</evidence>
<evidence type="ECO:0000313" key="5">
    <source>
        <dbReference type="RefSeq" id="XP_013389840.1"/>
    </source>
</evidence>
<feature type="region of interest" description="Disordered" evidence="2">
    <location>
        <begin position="1561"/>
        <end position="1676"/>
    </location>
</feature>
<dbReference type="RefSeq" id="XP_013389840.1">
    <property type="nucleotide sequence ID" value="XM_013534386.1"/>
</dbReference>
<feature type="compositionally biased region" description="Pro residues" evidence="2">
    <location>
        <begin position="158"/>
        <end position="168"/>
    </location>
</feature>
<feature type="compositionally biased region" description="Low complexity" evidence="2">
    <location>
        <begin position="1734"/>
        <end position="1746"/>
    </location>
</feature>
<gene>
    <name evidence="5 6 7" type="primary">LOC106158433</name>
</gene>
<accession>A0A1S3HWB5</accession>
<evidence type="ECO:0000259" key="3">
    <source>
        <dbReference type="PROSITE" id="PS51259"/>
    </source>
</evidence>
<feature type="region of interest" description="Disordered" evidence="2">
    <location>
        <begin position="970"/>
        <end position="1012"/>
    </location>
</feature>
<feature type="region of interest" description="Disordered" evidence="2">
    <location>
        <begin position="1719"/>
        <end position="1746"/>
    </location>
</feature>
<keyword evidence="1" id="KW-0268">Exocytosis</keyword>
<dbReference type="InterPro" id="IPR014772">
    <property type="entry name" value="Munc13_dom-2"/>
</dbReference>
<dbReference type="InterPro" id="IPR036388">
    <property type="entry name" value="WH-like_DNA-bd_sf"/>
</dbReference>
<dbReference type="PROSITE" id="PS51259">
    <property type="entry name" value="MHD2"/>
    <property type="match status" value="1"/>
</dbReference>
<dbReference type="Gene3D" id="1.10.10.10">
    <property type="entry name" value="Winged helix-like DNA-binding domain superfamily/Winged helix DNA-binding domain"/>
    <property type="match status" value="1"/>
</dbReference>
<feature type="region of interest" description="Disordered" evidence="2">
    <location>
        <begin position="1488"/>
        <end position="1518"/>
    </location>
</feature>
<dbReference type="PANTHER" id="PTHR45999:SF6">
    <property type="entry name" value="MHD2 DOMAIN-CONTAINING PROTEIN"/>
    <property type="match status" value="1"/>
</dbReference>
<feature type="compositionally biased region" description="Basic and acidic residues" evidence="2">
    <location>
        <begin position="864"/>
        <end position="889"/>
    </location>
</feature>
<dbReference type="STRING" id="7574.A0A1S3HWB5"/>
<dbReference type="OrthoDB" id="10071880at2759"/>